<organism evidence="1 2">
    <name type="scientific">Phytophthora infestans</name>
    <name type="common">Potato late blight agent</name>
    <name type="synonym">Botrytis infestans</name>
    <dbReference type="NCBI Taxonomy" id="4787"/>
    <lineage>
        <taxon>Eukaryota</taxon>
        <taxon>Sar</taxon>
        <taxon>Stramenopiles</taxon>
        <taxon>Oomycota</taxon>
        <taxon>Peronosporomycetes</taxon>
        <taxon>Peronosporales</taxon>
        <taxon>Peronosporaceae</taxon>
        <taxon>Phytophthora</taxon>
    </lineage>
</organism>
<proteinExistence type="predicted"/>
<gene>
    <name evidence="1" type="ORF">GN244_ATG09107</name>
</gene>
<sequence>MDQHIRASVLINIQRDQTREKSVVRLAHWSNDGSGKSCSNAQARLYQRVSQEAQLDNAH</sequence>
<dbReference type="AlphaFoldDB" id="A0A833S2G5"/>
<dbReference type="Proteomes" id="UP000602510">
    <property type="component" value="Unassembled WGS sequence"/>
</dbReference>
<protein>
    <submittedName>
        <fullName evidence="1">Uncharacterized protein</fullName>
    </submittedName>
</protein>
<keyword evidence="2" id="KW-1185">Reference proteome</keyword>
<evidence type="ECO:0000313" key="1">
    <source>
        <dbReference type="EMBL" id="KAF4038772.1"/>
    </source>
</evidence>
<name>A0A833S2G5_PHYIN</name>
<reference evidence="1" key="1">
    <citation type="submission" date="2020-04" db="EMBL/GenBank/DDBJ databases">
        <title>Hybrid Assembly of Korean Phytophthora infestans isolates.</title>
        <authorList>
            <person name="Prokchorchik M."/>
            <person name="Lee Y."/>
            <person name="Seo J."/>
            <person name="Cho J.-H."/>
            <person name="Park Y.-E."/>
            <person name="Jang D.-C."/>
            <person name="Im J.-S."/>
            <person name="Choi J.-G."/>
            <person name="Park H.-J."/>
            <person name="Lee G.-B."/>
            <person name="Lee Y.-G."/>
            <person name="Hong S.-Y."/>
            <person name="Cho K."/>
            <person name="Sohn K.H."/>
        </authorList>
    </citation>
    <scope>NUCLEOTIDE SEQUENCE</scope>
    <source>
        <strain evidence="1">KR_1_A1</strain>
    </source>
</reference>
<comment type="caution">
    <text evidence="1">The sequence shown here is derived from an EMBL/GenBank/DDBJ whole genome shotgun (WGS) entry which is preliminary data.</text>
</comment>
<dbReference type="EMBL" id="WSZM01000189">
    <property type="protein sequence ID" value="KAF4038772.1"/>
    <property type="molecule type" value="Genomic_DNA"/>
</dbReference>
<evidence type="ECO:0000313" key="2">
    <source>
        <dbReference type="Proteomes" id="UP000602510"/>
    </source>
</evidence>
<accession>A0A833S2G5</accession>